<dbReference type="AlphaFoldDB" id="A0ABD1ZBW5"/>
<dbReference type="PANTHER" id="PTHR47944:SF4">
    <property type="entry name" value="OS09G0441700 PROTEIN"/>
    <property type="match status" value="1"/>
</dbReference>
<evidence type="ECO:0000256" key="2">
    <source>
        <dbReference type="ARBA" id="ARBA00022723"/>
    </source>
</evidence>
<evidence type="ECO:0000313" key="5">
    <source>
        <dbReference type="EMBL" id="KAL2645181.1"/>
    </source>
</evidence>
<sequence>MFVPGDVYSFLRKLHIGGVEAALLRLAKEMDDLFTIILEEHRNKAEADNETNSAKEIRTLLIFCTETVSAQVILDHECDTMRHPEVVQKLQKEMDSLVRRERSVKVSDFVHMKYLDVVIKECIRLHPGFPLGAHHESIQATKVAGHDISVGP</sequence>
<evidence type="ECO:0000313" key="6">
    <source>
        <dbReference type="Proteomes" id="UP001605036"/>
    </source>
</evidence>
<dbReference type="EMBL" id="JBHFFA010000002">
    <property type="protein sequence ID" value="KAL2645181.1"/>
    <property type="molecule type" value="Genomic_DNA"/>
</dbReference>
<name>A0ABD1ZBW5_9MARC</name>
<keyword evidence="2" id="KW-0479">Metal-binding</keyword>
<organism evidence="5 6">
    <name type="scientific">Riccia fluitans</name>
    <dbReference type="NCBI Taxonomy" id="41844"/>
    <lineage>
        <taxon>Eukaryota</taxon>
        <taxon>Viridiplantae</taxon>
        <taxon>Streptophyta</taxon>
        <taxon>Embryophyta</taxon>
        <taxon>Marchantiophyta</taxon>
        <taxon>Marchantiopsida</taxon>
        <taxon>Marchantiidae</taxon>
        <taxon>Marchantiales</taxon>
        <taxon>Ricciaceae</taxon>
        <taxon>Riccia</taxon>
    </lineage>
</organism>
<dbReference type="Gene3D" id="1.10.630.10">
    <property type="entry name" value="Cytochrome P450"/>
    <property type="match status" value="1"/>
</dbReference>
<accession>A0ABD1ZBW5</accession>
<dbReference type="InterPro" id="IPR036396">
    <property type="entry name" value="Cyt_P450_sf"/>
</dbReference>
<protein>
    <recommendedName>
        <fullName evidence="7">Cytochrome P450</fullName>
    </recommendedName>
</protein>
<gene>
    <name evidence="5" type="ORF">R1flu_012768</name>
</gene>
<dbReference type="PANTHER" id="PTHR47944">
    <property type="entry name" value="CYTOCHROME P450 98A9"/>
    <property type="match status" value="1"/>
</dbReference>
<dbReference type="SUPFAM" id="SSF48264">
    <property type="entry name" value="Cytochrome P450"/>
    <property type="match status" value="1"/>
</dbReference>
<dbReference type="Proteomes" id="UP001605036">
    <property type="component" value="Unassembled WGS sequence"/>
</dbReference>
<keyword evidence="6" id="KW-1185">Reference proteome</keyword>
<reference evidence="5 6" key="1">
    <citation type="submission" date="2024-09" db="EMBL/GenBank/DDBJ databases">
        <title>Chromosome-scale assembly of Riccia fluitans.</title>
        <authorList>
            <person name="Paukszto L."/>
            <person name="Sawicki J."/>
            <person name="Karawczyk K."/>
            <person name="Piernik-Szablinska J."/>
            <person name="Szczecinska M."/>
            <person name="Mazdziarz M."/>
        </authorList>
    </citation>
    <scope>NUCLEOTIDE SEQUENCE [LARGE SCALE GENOMIC DNA]</scope>
    <source>
        <strain evidence="5">Rf_01</strain>
        <tissue evidence="5">Aerial parts of the thallus</tissue>
    </source>
</reference>
<proteinExistence type="inferred from homology"/>
<evidence type="ECO:0000256" key="4">
    <source>
        <dbReference type="ARBA" id="ARBA00023004"/>
    </source>
</evidence>
<dbReference type="Pfam" id="PF00067">
    <property type="entry name" value="p450"/>
    <property type="match status" value="1"/>
</dbReference>
<comment type="similarity">
    <text evidence="1">Belongs to the cytochrome P450 family.</text>
</comment>
<evidence type="ECO:0008006" key="7">
    <source>
        <dbReference type="Google" id="ProtNLM"/>
    </source>
</evidence>
<dbReference type="InterPro" id="IPR001128">
    <property type="entry name" value="Cyt_P450"/>
</dbReference>
<evidence type="ECO:0000256" key="3">
    <source>
        <dbReference type="ARBA" id="ARBA00023002"/>
    </source>
</evidence>
<keyword evidence="3" id="KW-0560">Oxidoreductase</keyword>
<dbReference type="GO" id="GO:0046872">
    <property type="term" value="F:metal ion binding"/>
    <property type="evidence" value="ECO:0007669"/>
    <property type="project" value="UniProtKB-KW"/>
</dbReference>
<dbReference type="GO" id="GO:0016491">
    <property type="term" value="F:oxidoreductase activity"/>
    <property type="evidence" value="ECO:0007669"/>
    <property type="project" value="UniProtKB-KW"/>
</dbReference>
<keyword evidence="4" id="KW-0408">Iron</keyword>
<evidence type="ECO:0000256" key="1">
    <source>
        <dbReference type="ARBA" id="ARBA00010617"/>
    </source>
</evidence>
<comment type="caution">
    <text evidence="5">The sequence shown here is derived from an EMBL/GenBank/DDBJ whole genome shotgun (WGS) entry which is preliminary data.</text>
</comment>